<protein>
    <recommendedName>
        <fullName evidence="4">Flagellar assembly factor FliW</fullName>
    </recommendedName>
</protein>
<accession>A0A9X4QPP1</accession>
<comment type="function">
    <text evidence="4">Acts as an anti-CsrA protein, binds CsrA and prevents it from repressing translation of its target genes, one of which is flagellin. Binds to flagellin and participates in the assembly of the flagellum.</text>
</comment>
<proteinExistence type="inferred from homology"/>
<evidence type="ECO:0000256" key="4">
    <source>
        <dbReference type="HAMAP-Rule" id="MF_01185"/>
    </source>
</evidence>
<dbReference type="InterPro" id="IPR024046">
    <property type="entry name" value="Flagellar_assmbl_FliW_dom_sf"/>
</dbReference>
<keyword evidence="4" id="KW-0143">Chaperone</keyword>
<evidence type="ECO:0000313" key="6">
    <source>
        <dbReference type="Proteomes" id="UP001153387"/>
    </source>
</evidence>
<keyword evidence="2 4" id="KW-1005">Bacterial flagellum biogenesis</keyword>
<dbReference type="GO" id="GO:0006417">
    <property type="term" value="P:regulation of translation"/>
    <property type="evidence" value="ECO:0007669"/>
    <property type="project" value="UniProtKB-KW"/>
</dbReference>
<comment type="subcellular location">
    <subcellularLocation>
        <location evidence="4">Cytoplasm</location>
    </subcellularLocation>
</comment>
<dbReference type="NCBIfam" id="NF009793">
    <property type="entry name" value="PRK13285.1-1"/>
    <property type="match status" value="1"/>
</dbReference>
<keyword evidence="5" id="KW-0282">Flagellum</keyword>
<evidence type="ECO:0000256" key="1">
    <source>
        <dbReference type="ARBA" id="ARBA00022490"/>
    </source>
</evidence>
<comment type="subunit">
    <text evidence="4">Interacts with translational regulator CsrA and flagellin(s).</text>
</comment>
<dbReference type="SUPFAM" id="SSF141457">
    <property type="entry name" value="BH3618-like"/>
    <property type="match status" value="1"/>
</dbReference>
<dbReference type="GO" id="GO:0005737">
    <property type="term" value="C:cytoplasm"/>
    <property type="evidence" value="ECO:0007669"/>
    <property type="project" value="UniProtKB-SubCell"/>
</dbReference>
<dbReference type="GO" id="GO:0044780">
    <property type="term" value="P:bacterial-type flagellum assembly"/>
    <property type="evidence" value="ECO:0007669"/>
    <property type="project" value="UniProtKB-UniRule"/>
</dbReference>
<organism evidence="5 6">
    <name type="scientific">Cohnella ginsengisoli</name>
    <dbReference type="NCBI Taxonomy" id="425004"/>
    <lineage>
        <taxon>Bacteria</taxon>
        <taxon>Bacillati</taxon>
        <taxon>Bacillota</taxon>
        <taxon>Bacilli</taxon>
        <taxon>Bacillales</taxon>
        <taxon>Paenibacillaceae</taxon>
        <taxon>Cohnella</taxon>
    </lineage>
</organism>
<name>A0A9X4QPP1_9BACL</name>
<keyword evidence="3 4" id="KW-0810">Translation regulation</keyword>
<dbReference type="RefSeq" id="WP_277568302.1">
    <property type="nucleotide sequence ID" value="NZ_JAPDHZ010000006.1"/>
</dbReference>
<keyword evidence="5" id="KW-0966">Cell projection</keyword>
<dbReference type="AlphaFoldDB" id="A0A9X4QPP1"/>
<dbReference type="PANTHER" id="PTHR39190:SF1">
    <property type="entry name" value="FLAGELLAR ASSEMBLY FACTOR FLIW"/>
    <property type="match status" value="1"/>
</dbReference>
<dbReference type="EMBL" id="JAPDHZ010000006">
    <property type="protein sequence ID" value="MDG0794569.1"/>
    <property type="molecule type" value="Genomic_DNA"/>
</dbReference>
<dbReference type="Pfam" id="PF02623">
    <property type="entry name" value="FliW"/>
    <property type="match status" value="1"/>
</dbReference>
<comment type="caution">
    <text evidence="5">The sequence shown here is derived from an EMBL/GenBank/DDBJ whole genome shotgun (WGS) entry which is preliminary data.</text>
</comment>
<evidence type="ECO:0000313" key="5">
    <source>
        <dbReference type="EMBL" id="MDG0794569.1"/>
    </source>
</evidence>
<dbReference type="Proteomes" id="UP001153387">
    <property type="component" value="Unassembled WGS sequence"/>
</dbReference>
<dbReference type="Gene3D" id="2.30.290.10">
    <property type="entry name" value="BH3618-like"/>
    <property type="match status" value="1"/>
</dbReference>
<dbReference type="HAMAP" id="MF_01185">
    <property type="entry name" value="FliW"/>
    <property type="match status" value="1"/>
</dbReference>
<keyword evidence="1 4" id="KW-0963">Cytoplasm</keyword>
<reference evidence="5 6" key="1">
    <citation type="submission" date="2022-10" db="EMBL/GenBank/DDBJ databases">
        <title>Comparative genomic analysis of Cohnella hashimotonis sp. nov., isolated from the International Space Station.</title>
        <authorList>
            <person name="Simpson A."/>
            <person name="Venkateswaran K."/>
        </authorList>
    </citation>
    <scope>NUCLEOTIDE SEQUENCE [LARGE SCALE GENOMIC DNA]</scope>
    <source>
        <strain evidence="5 6">DSM 18997</strain>
    </source>
</reference>
<keyword evidence="5" id="KW-0969">Cilium</keyword>
<dbReference type="InterPro" id="IPR003775">
    <property type="entry name" value="Flagellar_assembly_factor_FliW"/>
</dbReference>
<sequence>MIVQTANFGDIEVEEKSLYLFEEGLPGFEESRRFILVNVEGNPSFNYLQSADQPDLVFVLADPFAFFSDYEFDLSDAMMRELALEGQNDVSVRVILNTRQGLKDATANLTAPLVFNTKKQLGKQIILGQSSYSTRHRLFPAAAGAAKGE</sequence>
<keyword evidence="6" id="KW-1185">Reference proteome</keyword>
<dbReference type="PANTHER" id="PTHR39190">
    <property type="entry name" value="FLAGELLAR ASSEMBLY FACTOR FLIW"/>
    <property type="match status" value="1"/>
</dbReference>
<comment type="similarity">
    <text evidence="4">Belongs to the FliW family.</text>
</comment>
<evidence type="ECO:0000256" key="2">
    <source>
        <dbReference type="ARBA" id="ARBA00022795"/>
    </source>
</evidence>
<evidence type="ECO:0000256" key="3">
    <source>
        <dbReference type="ARBA" id="ARBA00022845"/>
    </source>
</evidence>
<gene>
    <name evidence="4 5" type="primary">fliW</name>
    <name evidence="5" type="ORF">OMP38_29815</name>
</gene>